<feature type="compositionally biased region" description="Low complexity" evidence="1">
    <location>
        <begin position="264"/>
        <end position="277"/>
    </location>
</feature>
<feature type="compositionally biased region" description="Basic and acidic residues" evidence="1">
    <location>
        <begin position="295"/>
        <end position="309"/>
    </location>
</feature>
<dbReference type="GO" id="GO:0006334">
    <property type="term" value="P:nucleosome assembly"/>
    <property type="evidence" value="ECO:0007669"/>
    <property type="project" value="InterPro"/>
</dbReference>
<dbReference type="GO" id="GO:0000786">
    <property type="term" value="C:nucleosome"/>
    <property type="evidence" value="ECO:0007669"/>
    <property type="project" value="InterPro"/>
</dbReference>
<feature type="region of interest" description="Disordered" evidence="1">
    <location>
        <begin position="181"/>
        <end position="318"/>
    </location>
</feature>
<feature type="compositionally biased region" description="Basic and acidic residues" evidence="1">
    <location>
        <begin position="130"/>
        <end position="139"/>
    </location>
</feature>
<dbReference type="EMBL" id="WNWW01000282">
    <property type="protein sequence ID" value="KAF3426951.1"/>
    <property type="molecule type" value="Genomic_DNA"/>
</dbReference>
<dbReference type="AlphaFoldDB" id="A0A833S5T7"/>
<evidence type="ECO:0000313" key="4">
    <source>
        <dbReference type="Proteomes" id="UP000655588"/>
    </source>
</evidence>
<dbReference type="InterPro" id="IPR005818">
    <property type="entry name" value="Histone_H1/H5_H15"/>
</dbReference>
<comment type="caution">
    <text evidence="3">The sequence shown here is derived from an EMBL/GenBank/DDBJ whole genome shotgun (WGS) entry which is preliminary data.</text>
</comment>
<dbReference type="Proteomes" id="UP000655588">
    <property type="component" value="Unassembled WGS sequence"/>
</dbReference>
<evidence type="ECO:0000259" key="2">
    <source>
        <dbReference type="PROSITE" id="PS51504"/>
    </source>
</evidence>
<sequence length="318" mass="37159">MVYASNPRFMNRVLDAVIHLCEGKGSTARDVLDFLRQTSKILELLIIKHENERSKPSHLPLLTEKSFQVHRALKHAVNAGLLRHRSGRYKAVFTLNPAPIKQPVNENNEQKSVDEMNTFGKQQTSSKSQSSDKEENRRSHYERRQKRSHSRQRKRKRRSESRKRDELKDIDKIRKLKYKEKRESVWSPQHKISNSKIETDIGNTSDLPNRKRTRTKRRDSSNYSDLSDYSDYEDRKVKVRRRNSTYQDSKHDESGKQNRKSISPHHSPQRQQSQQLSMKYSNNDDKGSKLNVNDGKNDEVQDGENEHEPNNSGSGSIL</sequence>
<organism evidence="3 4">
    <name type="scientific">Frieseomelitta varia</name>
    <dbReference type="NCBI Taxonomy" id="561572"/>
    <lineage>
        <taxon>Eukaryota</taxon>
        <taxon>Metazoa</taxon>
        <taxon>Ecdysozoa</taxon>
        <taxon>Arthropoda</taxon>
        <taxon>Hexapoda</taxon>
        <taxon>Insecta</taxon>
        <taxon>Pterygota</taxon>
        <taxon>Neoptera</taxon>
        <taxon>Endopterygota</taxon>
        <taxon>Hymenoptera</taxon>
        <taxon>Apocrita</taxon>
        <taxon>Aculeata</taxon>
        <taxon>Apoidea</taxon>
        <taxon>Anthophila</taxon>
        <taxon>Apidae</taxon>
        <taxon>Frieseomelitta</taxon>
    </lineage>
</organism>
<gene>
    <name evidence="3" type="ORF">E2986_09450</name>
</gene>
<feature type="domain" description="H15" evidence="2">
    <location>
        <begin position="5"/>
        <end position="93"/>
    </location>
</feature>
<evidence type="ECO:0000313" key="3">
    <source>
        <dbReference type="EMBL" id="KAF3426951.1"/>
    </source>
</evidence>
<reference evidence="3" key="1">
    <citation type="submission" date="2019-11" db="EMBL/GenBank/DDBJ databases">
        <title>The nuclear and mitochondrial genomes of Frieseomelitta varia - a highly eusocial stingless bee (Meliponini) with a permanently sterile worker caste.</title>
        <authorList>
            <person name="Freitas F.C.P."/>
            <person name="Lourenco A.P."/>
            <person name="Nunes F.M.F."/>
            <person name="Paschoal A.R."/>
            <person name="Abreu F.C.P."/>
            <person name="Barbin F.O."/>
            <person name="Bataglia L."/>
            <person name="Cardoso-Junior C.A.M."/>
            <person name="Cervoni M.S."/>
            <person name="Silva S.R."/>
            <person name="Dalarmi F."/>
            <person name="Del Lama M.A."/>
            <person name="Depintor T.S."/>
            <person name="Ferreira K.M."/>
            <person name="Goria P.S."/>
            <person name="Jaskot M.C."/>
            <person name="Lago D.C."/>
            <person name="Luna-Lucena D."/>
            <person name="Moda L.M."/>
            <person name="Nascimento L."/>
            <person name="Pedrino M."/>
            <person name="Rabico F.O."/>
            <person name="Sanches F.C."/>
            <person name="Santos D.E."/>
            <person name="Santos C.G."/>
            <person name="Vieira J."/>
            <person name="Lopes T.F."/>
            <person name="Barchuk A.R."/>
            <person name="Hartfelder K."/>
            <person name="Simoes Z.L.P."/>
            <person name="Bitondi M.M.G."/>
            <person name="Pinheiro D.G."/>
        </authorList>
    </citation>
    <scope>NUCLEOTIDE SEQUENCE</scope>
    <source>
        <strain evidence="3">USP_RPSP 00005682</strain>
        <tissue evidence="3">Whole individual</tissue>
    </source>
</reference>
<feature type="compositionally biased region" description="Polar residues" evidence="1">
    <location>
        <begin position="186"/>
        <end position="207"/>
    </location>
</feature>
<dbReference type="PROSITE" id="PS51504">
    <property type="entry name" value="H15"/>
    <property type="match status" value="1"/>
</dbReference>
<evidence type="ECO:0000256" key="1">
    <source>
        <dbReference type="SAM" id="MobiDB-lite"/>
    </source>
</evidence>
<feature type="region of interest" description="Disordered" evidence="1">
    <location>
        <begin position="119"/>
        <end position="166"/>
    </location>
</feature>
<proteinExistence type="predicted"/>
<feature type="compositionally biased region" description="Basic residues" evidence="1">
    <location>
        <begin position="140"/>
        <end position="161"/>
    </location>
</feature>
<protein>
    <recommendedName>
        <fullName evidence="2">H15 domain-containing protein</fullName>
    </recommendedName>
</protein>
<name>A0A833S5T7_9HYME</name>
<dbReference type="GO" id="GO:0003677">
    <property type="term" value="F:DNA binding"/>
    <property type="evidence" value="ECO:0007669"/>
    <property type="project" value="InterPro"/>
</dbReference>
<accession>A0A833S5T7</accession>
<keyword evidence="4" id="KW-1185">Reference proteome</keyword>